<comment type="caution">
    <text evidence="2">The sequence shown here is derived from an EMBL/GenBank/DDBJ whole genome shotgun (WGS) entry which is preliminary data.</text>
</comment>
<keyword evidence="1" id="KW-0812">Transmembrane</keyword>
<evidence type="ECO:0000256" key="1">
    <source>
        <dbReference type="SAM" id="Phobius"/>
    </source>
</evidence>
<accession>A0A366HPX3</accession>
<organism evidence="2 3">
    <name type="scientific">Roseimicrobium gellanilyticum</name>
    <dbReference type="NCBI Taxonomy" id="748857"/>
    <lineage>
        <taxon>Bacteria</taxon>
        <taxon>Pseudomonadati</taxon>
        <taxon>Verrucomicrobiota</taxon>
        <taxon>Verrucomicrobiia</taxon>
        <taxon>Verrucomicrobiales</taxon>
        <taxon>Verrucomicrobiaceae</taxon>
        <taxon>Roseimicrobium</taxon>
    </lineage>
</organism>
<gene>
    <name evidence="2" type="ORF">DES53_103161</name>
</gene>
<evidence type="ECO:0000313" key="2">
    <source>
        <dbReference type="EMBL" id="RBP45164.1"/>
    </source>
</evidence>
<dbReference type="EMBL" id="QNRR01000003">
    <property type="protein sequence ID" value="RBP45164.1"/>
    <property type="molecule type" value="Genomic_DNA"/>
</dbReference>
<name>A0A366HPX3_9BACT</name>
<feature type="transmembrane region" description="Helical" evidence="1">
    <location>
        <begin position="40"/>
        <end position="59"/>
    </location>
</feature>
<proteinExistence type="predicted"/>
<keyword evidence="3" id="KW-1185">Reference proteome</keyword>
<keyword evidence="1" id="KW-0472">Membrane</keyword>
<reference evidence="2 3" key="1">
    <citation type="submission" date="2018-06" db="EMBL/GenBank/DDBJ databases">
        <title>Genomic Encyclopedia of Type Strains, Phase IV (KMG-IV): sequencing the most valuable type-strain genomes for metagenomic binning, comparative biology and taxonomic classification.</title>
        <authorList>
            <person name="Goeker M."/>
        </authorList>
    </citation>
    <scope>NUCLEOTIDE SEQUENCE [LARGE SCALE GENOMIC DNA]</scope>
    <source>
        <strain evidence="2 3">DSM 25532</strain>
    </source>
</reference>
<dbReference type="AlphaFoldDB" id="A0A366HPX3"/>
<dbReference type="Proteomes" id="UP000253426">
    <property type="component" value="Unassembled WGS sequence"/>
</dbReference>
<keyword evidence="1" id="KW-1133">Transmembrane helix</keyword>
<sequence>MYSVMKLRHLTASLCLLTGIAALASVAYLTWRNVMHGDGMLLWAYAVLVLAGIPLAVTWRKDLVSAEWTVVLSGILAASVMVISFAMVHGVLDHDTAWHVFMPEQSSPPDPPMTTEEYIKNMPPPAPVWPKISAYFLFMFLGPAFVGLIYKGSLFCLRSLRCRAPEEKNTQAAQK</sequence>
<feature type="transmembrane region" description="Helical" evidence="1">
    <location>
        <begin position="71"/>
        <end position="92"/>
    </location>
</feature>
<protein>
    <submittedName>
        <fullName evidence="2">Uncharacterized protein</fullName>
    </submittedName>
</protein>
<feature type="transmembrane region" description="Helical" evidence="1">
    <location>
        <begin position="132"/>
        <end position="150"/>
    </location>
</feature>
<evidence type="ECO:0000313" key="3">
    <source>
        <dbReference type="Proteomes" id="UP000253426"/>
    </source>
</evidence>